<reference evidence="9 10" key="1">
    <citation type="submission" date="2017-11" db="EMBL/GenBank/DDBJ databases">
        <title>Complete genome sequence of Spiroplasma clarkii CN-5 (DSM 19994).</title>
        <authorList>
            <person name="Tsai Y.-M."/>
            <person name="Chang A."/>
            <person name="Lo W.-S."/>
            <person name="Kuo C.-H."/>
        </authorList>
    </citation>
    <scope>NUCLEOTIDE SEQUENCE [LARGE SCALE GENOMIC DNA]</scope>
    <source>
        <strain evidence="9 10">CN-5</strain>
    </source>
</reference>
<feature type="binding site" evidence="7">
    <location>
        <position position="223"/>
    </location>
    <ligand>
        <name>Zn(2+)</name>
        <dbReference type="ChEBI" id="CHEBI:29105"/>
        <label>2</label>
    </ligand>
</feature>
<organism evidence="9 10">
    <name type="scientific">Spiroplasma clarkii</name>
    <dbReference type="NCBI Taxonomy" id="2139"/>
    <lineage>
        <taxon>Bacteria</taxon>
        <taxon>Bacillati</taxon>
        <taxon>Mycoplasmatota</taxon>
        <taxon>Mollicutes</taxon>
        <taxon>Entomoplasmatales</taxon>
        <taxon>Spiroplasmataceae</taxon>
        <taxon>Spiroplasma</taxon>
    </lineage>
</organism>
<evidence type="ECO:0000256" key="5">
    <source>
        <dbReference type="ARBA" id="ARBA00022833"/>
    </source>
</evidence>
<dbReference type="PROSITE" id="PS51432">
    <property type="entry name" value="AP_NUCLEASE_F2_4"/>
    <property type="match status" value="1"/>
</dbReference>
<feature type="binding site" evidence="7">
    <location>
        <position position="236"/>
    </location>
    <ligand>
        <name>Zn(2+)</name>
        <dbReference type="ChEBI" id="CHEBI:29105"/>
        <label>3</label>
    </ligand>
</feature>
<evidence type="ECO:0000256" key="1">
    <source>
        <dbReference type="ARBA" id="ARBA00005340"/>
    </source>
</evidence>
<evidence type="ECO:0000256" key="4">
    <source>
        <dbReference type="ARBA" id="ARBA00022801"/>
    </source>
</evidence>
<evidence type="ECO:0000259" key="8">
    <source>
        <dbReference type="Pfam" id="PF01261"/>
    </source>
</evidence>
<keyword evidence="4 7" id="KW-0378">Hydrolase</keyword>
<evidence type="ECO:0000256" key="7">
    <source>
        <dbReference type="HAMAP-Rule" id="MF_00152"/>
    </source>
</evidence>
<dbReference type="CDD" id="cd00019">
    <property type="entry name" value="AP2Ec"/>
    <property type="match status" value="1"/>
</dbReference>
<dbReference type="GO" id="GO:0008081">
    <property type="term" value="F:phosphoric diester hydrolase activity"/>
    <property type="evidence" value="ECO:0007669"/>
    <property type="project" value="TreeGrafter"/>
</dbReference>
<dbReference type="GO" id="GO:0008270">
    <property type="term" value="F:zinc ion binding"/>
    <property type="evidence" value="ECO:0007669"/>
    <property type="project" value="UniProtKB-UniRule"/>
</dbReference>
<dbReference type="InterPro" id="IPR036237">
    <property type="entry name" value="Xyl_isomerase-like_sf"/>
</dbReference>
<dbReference type="PROSITE" id="PS00729">
    <property type="entry name" value="AP_NUCLEASE_F2_1"/>
    <property type="match status" value="1"/>
</dbReference>
<proteinExistence type="inferred from homology"/>
<dbReference type="PROSITE" id="PS00731">
    <property type="entry name" value="AP_NUCLEASE_F2_3"/>
    <property type="match status" value="1"/>
</dbReference>
<dbReference type="Gene3D" id="3.20.20.150">
    <property type="entry name" value="Divalent-metal-dependent TIM barrel enzymes"/>
    <property type="match status" value="1"/>
</dbReference>
<feature type="binding site" evidence="7">
    <location>
        <position position="154"/>
    </location>
    <ligand>
        <name>Zn(2+)</name>
        <dbReference type="ChEBI" id="CHEBI:29105"/>
        <label>1</label>
    </ligand>
</feature>
<feature type="binding site" evidence="7">
    <location>
        <position position="76"/>
    </location>
    <ligand>
        <name>Zn(2+)</name>
        <dbReference type="ChEBI" id="CHEBI:29105"/>
        <label>1</label>
    </ligand>
</feature>
<dbReference type="GO" id="GO:0006284">
    <property type="term" value="P:base-excision repair"/>
    <property type="evidence" value="ECO:0007669"/>
    <property type="project" value="TreeGrafter"/>
</dbReference>
<gene>
    <name evidence="7 9" type="primary">nfo</name>
    <name evidence="9" type="ORF">SCLAR_v1c06630</name>
</gene>
<evidence type="ECO:0000256" key="6">
    <source>
        <dbReference type="ARBA" id="ARBA00023204"/>
    </source>
</evidence>
<keyword evidence="5 7" id="KW-0862">Zinc</keyword>
<dbReference type="Pfam" id="PF01261">
    <property type="entry name" value="AP_endonuc_2"/>
    <property type="match status" value="1"/>
</dbReference>
<evidence type="ECO:0000313" key="10">
    <source>
        <dbReference type="Proteomes" id="UP000231179"/>
    </source>
</evidence>
<dbReference type="Proteomes" id="UP000231179">
    <property type="component" value="Chromosome"/>
</dbReference>
<evidence type="ECO:0000313" key="9">
    <source>
        <dbReference type="EMBL" id="ATX70980.1"/>
    </source>
</evidence>
<dbReference type="SUPFAM" id="SSF51658">
    <property type="entry name" value="Xylose isomerase-like"/>
    <property type="match status" value="1"/>
</dbReference>
<protein>
    <recommendedName>
        <fullName evidence="7">Probable endonuclease 4</fullName>
        <ecNumber evidence="7">3.1.21.2</ecNumber>
    </recommendedName>
    <alternativeName>
        <fullName evidence="7">Endodeoxyribonuclease IV</fullName>
    </alternativeName>
    <alternativeName>
        <fullName evidence="7">Endonuclease IV</fullName>
    </alternativeName>
</protein>
<dbReference type="HAMAP" id="MF_00152">
    <property type="entry name" value="Nfo"/>
    <property type="match status" value="1"/>
</dbReference>
<dbReference type="GO" id="GO:0003906">
    <property type="term" value="F:DNA-(apurinic or apyrimidinic site) endonuclease activity"/>
    <property type="evidence" value="ECO:0007669"/>
    <property type="project" value="TreeGrafter"/>
</dbReference>
<sequence>MKKTNFYLGSHVSMSAKEDYLVGSALTAIKNGANTLMFYTGAPQNSIRAATSKLNIEKFQQILIENELDINKVICHGPYIINLANTIKPETFELGVRLLKEELIRLEEIGVHTVVLHPGAAVGGDRTLALNSVAKGINQVYQALPNSKVKIALETMSGKGTEVCISFEELKIVLDQVEKKEMVGVCFDTCHLHDAGYDIKNNFNQVVVEFDKLIGLDKLFAIHLNDSKNPINAHKDRHENIGYGYIGFDALCEIVHNPIFSEIPIILETPWLNDNSTPYAAEITMLKAKKFADVFKDKR</sequence>
<dbReference type="AlphaFoldDB" id="A0A2K8KH23"/>
<dbReference type="InterPro" id="IPR018246">
    <property type="entry name" value="AP_endonuc_F2_Zn_BS"/>
</dbReference>
<feature type="binding site" evidence="7">
    <location>
        <position position="238"/>
    </location>
    <ligand>
        <name>Zn(2+)</name>
        <dbReference type="ChEBI" id="CHEBI:29105"/>
        <label>3</label>
    </ligand>
</feature>
<keyword evidence="7" id="KW-0540">Nuclease</keyword>
<accession>A0A2K8KH23</accession>
<dbReference type="PANTHER" id="PTHR21445">
    <property type="entry name" value="ENDONUCLEASE IV ENDODEOXYRIBONUCLEASE IV"/>
    <property type="match status" value="1"/>
</dbReference>
<keyword evidence="7 9" id="KW-0255">Endonuclease</keyword>
<comment type="similarity">
    <text evidence="1 7">Belongs to the AP endonuclease 2 family.</text>
</comment>
<dbReference type="PROSITE" id="PS00730">
    <property type="entry name" value="AP_NUCLEASE_F2_2"/>
    <property type="match status" value="1"/>
</dbReference>
<feature type="binding site" evidence="7">
    <location>
        <position position="154"/>
    </location>
    <ligand>
        <name>Zn(2+)</name>
        <dbReference type="ChEBI" id="CHEBI:29105"/>
        <label>2</label>
    </ligand>
</feature>
<name>A0A2K8KH23_9MOLU</name>
<comment type="cofactor">
    <cofactor evidence="7">
        <name>Zn(2+)</name>
        <dbReference type="ChEBI" id="CHEBI:29105"/>
    </cofactor>
    <text evidence="7">Binds 3 Zn(2+) ions.</text>
</comment>
<comment type="function">
    <text evidence="7">Endonuclease IV plays a role in DNA repair. It cleaves phosphodiester bonds at apurinic or apyrimidinic (AP) sites, generating a 3'-hydroxyl group and a 5'-terminal sugar phosphate.</text>
</comment>
<dbReference type="PANTHER" id="PTHR21445:SF0">
    <property type="entry name" value="APURINIC-APYRIMIDINIC ENDONUCLEASE"/>
    <property type="match status" value="1"/>
</dbReference>
<dbReference type="EMBL" id="CP024870">
    <property type="protein sequence ID" value="ATX70980.1"/>
    <property type="molecule type" value="Genomic_DNA"/>
</dbReference>
<dbReference type="NCBIfam" id="TIGR00587">
    <property type="entry name" value="nfo"/>
    <property type="match status" value="1"/>
</dbReference>
<keyword evidence="6 7" id="KW-0234">DNA repair</keyword>
<dbReference type="EC" id="3.1.21.2" evidence="7"/>
<keyword evidence="2 7" id="KW-0479">Metal-binding</keyword>
<dbReference type="InterPro" id="IPR013022">
    <property type="entry name" value="Xyl_isomerase-like_TIM-brl"/>
</dbReference>
<dbReference type="NCBIfam" id="NF002196">
    <property type="entry name" value="PRK01060.1-1"/>
    <property type="match status" value="1"/>
</dbReference>
<comment type="catalytic activity">
    <reaction evidence="7">
        <text>Endonucleolytic cleavage to 5'-phosphooligonucleotide end-products.</text>
        <dbReference type="EC" id="3.1.21.2"/>
    </reaction>
</comment>
<evidence type="ECO:0000256" key="3">
    <source>
        <dbReference type="ARBA" id="ARBA00022763"/>
    </source>
</evidence>
<dbReference type="InterPro" id="IPR001719">
    <property type="entry name" value="AP_endonuc_2"/>
</dbReference>
<feature type="binding site" evidence="7">
    <location>
        <position position="117"/>
    </location>
    <ligand>
        <name>Zn(2+)</name>
        <dbReference type="ChEBI" id="CHEBI:29105"/>
        <label>1</label>
    </ligand>
</feature>
<feature type="binding site" evidence="7">
    <location>
        <position position="268"/>
    </location>
    <ligand>
        <name>Zn(2+)</name>
        <dbReference type="ChEBI" id="CHEBI:29105"/>
        <label>2</label>
    </ligand>
</feature>
<feature type="binding site" evidence="7">
    <location>
        <position position="191"/>
    </location>
    <ligand>
        <name>Zn(2+)</name>
        <dbReference type="ChEBI" id="CHEBI:29105"/>
        <label>3</label>
    </ligand>
</feature>
<dbReference type="FunFam" id="3.20.20.150:FF:000001">
    <property type="entry name" value="Probable endonuclease 4"/>
    <property type="match status" value="1"/>
</dbReference>
<dbReference type="SMART" id="SM00518">
    <property type="entry name" value="AP2Ec"/>
    <property type="match status" value="1"/>
</dbReference>
<keyword evidence="10" id="KW-1185">Reference proteome</keyword>
<feature type="domain" description="Xylose isomerase-like TIM barrel" evidence="8">
    <location>
        <begin position="30"/>
        <end position="288"/>
    </location>
</feature>
<dbReference type="GO" id="GO:0003677">
    <property type="term" value="F:DNA binding"/>
    <property type="evidence" value="ECO:0007669"/>
    <property type="project" value="InterPro"/>
</dbReference>
<keyword evidence="3 7" id="KW-0227">DNA damage</keyword>
<dbReference type="GO" id="GO:0008833">
    <property type="term" value="F:deoxyribonuclease IV (phage-T4-induced) activity"/>
    <property type="evidence" value="ECO:0007669"/>
    <property type="project" value="UniProtKB-UniRule"/>
</dbReference>
<evidence type="ECO:0000256" key="2">
    <source>
        <dbReference type="ARBA" id="ARBA00022723"/>
    </source>
</evidence>
<feature type="binding site" evidence="7">
    <location>
        <position position="188"/>
    </location>
    <ligand>
        <name>Zn(2+)</name>
        <dbReference type="ChEBI" id="CHEBI:29105"/>
        <label>2</label>
    </ligand>
</feature>